<dbReference type="InterPro" id="IPR031722">
    <property type="entry name" value="Coilin_N"/>
</dbReference>
<dbReference type="GeneID" id="106127171"/>
<dbReference type="RefSeq" id="XP_013180662.1">
    <property type="nucleotide sequence ID" value="XM_013325208.1"/>
</dbReference>
<proteinExistence type="predicted"/>
<reference evidence="3 4" key="1">
    <citation type="submission" date="2025-04" db="UniProtKB">
        <authorList>
            <consortium name="RefSeq"/>
        </authorList>
    </citation>
    <scope>IDENTIFICATION</scope>
</reference>
<dbReference type="AlphaFoldDB" id="A0AAJ6ZWR6"/>
<organism evidence="3">
    <name type="scientific">Papilio xuthus</name>
    <name type="common">Asian swallowtail butterfly</name>
    <dbReference type="NCBI Taxonomy" id="66420"/>
    <lineage>
        <taxon>Eukaryota</taxon>
        <taxon>Metazoa</taxon>
        <taxon>Ecdysozoa</taxon>
        <taxon>Arthropoda</taxon>
        <taxon>Hexapoda</taxon>
        <taxon>Insecta</taxon>
        <taxon>Pterygota</taxon>
        <taxon>Neoptera</taxon>
        <taxon>Endopterygota</taxon>
        <taxon>Lepidoptera</taxon>
        <taxon>Glossata</taxon>
        <taxon>Ditrysia</taxon>
        <taxon>Papilionoidea</taxon>
        <taxon>Papilionidae</taxon>
        <taxon>Papilioninae</taxon>
        <taxon>Papilio</taxon>
    </lineage>
</organism>
<evidence type="ECO:0000256" key="1">
    <source>
        <dbReference type="SAM" id="MobiDB-lite"/>
    </source>
</evidence>
<feature type="compositionally biased region" description="Basic residues" evidence="1">
    <location>
        <begin position="198"/>
        <end position="211"/>
    </location>
</feature>
<dbReference type="KEGG" id="pxu:106127171"/>
<dbReference type="Pfam" id="PF15862">
    <property type="entry name" value="Coilin_N"/>
    <property type="match status" value="1"/>
</dbReference>
<dbReference type="RefSeq" id="XP_013180660.1">
    <property type="nucleotide sequence ID" value="XM_013325206.1"/>
</dbReference>
<protein>
    <submittedName>
        <fullName evidence="3 4">Uncharacterized protein LOC106127171 isoform X1</fullName>
    </submittedName>
</protein>
<dbReference type="Proteomes" id="UP000694872">
    <property type="component" value="Unplaced"/>
</dbReference>
<evidence type="ECO:0000313" key="4">
    <source>
        <dbReference type="RefSeq" id="XP_013180661.1"/>
    </source>
</evidence>
<evidence type="ECO:0000313" key="3">
    <source>
        <dbReference type="RefSeq" id="XP_013180660.1"/>
    </source>
</evidence>
<gene>
    <name evidence="3 4 5" type="primary">LOC106127171</name>
</gene>
<evidence type="ECO:0000259" key="2">
    <source>
        <dbReference type="Pfam" id="PF15862"/>
    </source>
</evidence>
<feature type="region of interest" description="Disordered" evidence="1">
    <location>
        <begin position="190"/>
        <end position="235"/>
    </location>
</feature>
<accession>A0AAJ6ZWR6</accession>
<sequence>MPTIHLNSVKESDVQSTCTKSHHEFKEGFRVRVCLERFFSDERSRAYVNVIQHRPVRWLQQHLRSLFGLNGLFCLCSNGYFLPSEEPLSILHPNDPVEVIPLSKEFLNTANGGSSSINLQSNEAANTHNLIDNIVTSNYAAESVEKQLVRLKAEGNTELLCMKQQALALLETCCEDTASAEFDSGKAMYSAVDGDKPRRTRRRVRRRKRHLSGGESNGGNRDKETNKGNIENNEQSAFENNVCTFMEEKYLAGDLVNMFEDVERPTVKDDTMDVRKARLIRSISPPQS</sequence>
<name>A0AAJ6ZWR6_PAPXU</name>
<evidence type="ECO:0000313" key="5">
    <source>
        <dbReference type="RefSeq" id="XP_013180662.1"/>
    </source>
</evidence>
<feature type="domain" description="Coilin N-terminal" evidence="2">
    <location>
        <begin position="35"/>
        <end position="127"/>
    </location>
</feature>
<dbReference type="RefSeq" id="XP_013180661.1">
    <property type="nucleotide sequence ID" value="XM_013325207.1"/>
</dbReference>